<evidence type="ECO:0000259" key="1">
    <source>
        <dbReference type="Pfam" id="PF22738"/>
    </source>
</evidence>
<name>A0ABT1I8X7_9PSEU</name>
<comment type="caution">
    <text evidence="2">The sequence shown here is derived from an EMBL/GenBank/DDBJ whole genome shotgun (WGS) entry which is preliminary data.</text>
</comment>
<dbReference type="SUPFAM" id="SSF52540">
    <property type="entry name" value="P-loop containing nucleoside triphosphate hydrolases"/>
    <property type="match status" value="1"/>
</dbReference>
<evidence type="ECO:0000313" key="2">
    <source>
        <dbReference type="EMBL" id="MCP2269028.1"/>
    </source>
</evidence>
<keyword evidence="3" id="KW-1185">Reference proteome</keyword>
<sequence>MRRNPPITFQGALKVLGHHDRPWLDRLDSLLGGVILASVGIAPIEGLWALVDQKNEAVRLVRTGLDAVSDKLLHTNGVERQDLLVAAHTILVMTSYFEVVDEHRKTPDRDKVALATGSVLNEKNWLNLLYTNPLPAPSATKTFATLLADISGWASLMVASAPVDTSGRASPNAIGAQVANRYQAHFLQMARRVPEFGVWAELTERAAVGSILISLSAMLAHGPSAPPRDLRKVLADANSAELDLPLVRAGAATVFPTVREIVQTPRGRIAEHSTDCALSDEGWWDTQGVRVDLGRVFAVHFSSTSTAIERPMLLLGHPGSGKSLLTKVLAASLPATNYTVVRVPLRHVDANAQVDTQIQTALDLLTHRRVSWPDLADQTSGSLRVVLLDGLDELLQATTHDRTGYLHDVETFQRREAALGHPVAVVVTSRTLVVDRVAVPHGVPVVKLEDFDEKQVEAWTAVWNRVNERSGVRLLPPRLAENVATLSRQPLLLMMLAVYYADWAAPEPTAQMSLTDLYERMFALFARREAEKRTTQNLDAAVQSTLRRLSVAALGMLNRGAQWIAETELAADLTALGEPVTSGKRLLAEFYFVHSPQARTDVEHRAYEFLHATFGEYLVADRVVEVLRDVAGARAGHRPDDDLLFALLSHQPLSNQRPVLDFAAAKLAKLALGERENVAKALEELLACYHEHRVSGHLDNYRPTPYHAIRRAASYSANLVLLRTAVPGGDLHLPTIWPHGPKEQWQSLVRLWTAGLDATGISTVCAGLELHLIRVYRNRTPGGLPPDLAAARLMGDPSLELRLRTGNAVFTTMTYYSNHEDWAHYAFSSLVAAAVGVHFRGFPAAPPSGSVDPAQLVPIVELAKHVLRTRCADWDIPVVVSCVLWIADLDPKGELDWLVEVNNAHGPGLRAAILAQEDSSTARRVAEGLTGLPRGKPYRSGLSTPFVP</sequence>
<dbReference type="Proteomes" id="UP001205185">
    <property type="component" value="Unassembled WGS sequence"/>
</dbReference>
<proteinExistence type="predicted"/>
<accession>A0ABT1I8X7</accession>
<feature type="domain" description="NACHT N-terminal Helical" evidence="1">
    <location>
        <begin position="5"/>
        <end position="204"/>
    </location>
</feature>
<dbReference type="Pfam" id="PF22738">
    <property type="entry name" value="NNH7"/>
    <property type="match status" value="1"/>
</dbReference>
<reference evidence="2 3" key="1">
    <citation type="submission" date="2022-06" db="EMBL/GenBank/DDBJ databases">
        <title>Genomic Encyclopedia of Archaeal and Bacterial Type Strains, Phase II (KMG-II): from individual species to whole genera.</title>
        <authorList>
            <person name="Goeker M."/>
        </authorList>
    </citation>
    <scope>NUCLEOTIDE SEQUENCE [LARGE SCALE GENOMIC DNA]</scope>
    <source>
        <strain evidence="2 3">DSM 44255</strain>
    </source>
</reference>
<dbReference type="EMBL" id="JAMTCO010000004">
    <property type="protein sequence ID" value="MCP2269028.1"/>
    <property type="molecule type" value="Genomic_DNA"/>
</dbReference>
<organism evidence="2 3">
    <name type="scientific">Actinokineospora diospyrosa</name>
    <dbReference type="NCBI Taxonomy" id="103728"/>
    <lineage>
        <taxon>Bacteria</taxon>
        <taxon>Bacillati</taxon>
        <taxon>Actinomycetota</taxon>
        <taxon>Actinomycetes</taxon>
        <taxon>Pseudonocardiales</taxon>
        <taxon>Pseudonocardiaceae</taxon>
        <taxon>Actinokineospora</taxon>
    </lineage>
</organism>
<dbReference type="Gene3D" id="3.40.50.300">
    <property type="entry name" value="P-loop containing nucleotide triphosphate hydrolases"/>
    <property type="match status" value="1"/>
</dbReference>
<dbReference type="InterPro" id="IPR027417">
    <property type="entry name" value="P-loop_NTPase"/>
</dbReference>
<protein>
    <recommendedName>
        <fullName evidence="1">NACHT N-terminal Helical domain-containing protein</fullName>
    </recommendedName>
</protein>
<dbReference type="InterPro" id="IPR054567">
    <property type="entry name" value="NNH7"/>
</dbReference>
<gene>
    <name evidence="2" type="ORF">LV75_001516</name>
</gene>
<evidence type="ECO:0000313" key="3">
    <source>
        <dbReference type="Proteomes" id="UP001205185"/>
    </source>
</evidence>